<feature type="region of interest" description="Disordered" evidence="1">
    <location>
        <begin position="289"/>
        <end position="396"/>
    </location>
</feature>
<feature type="region of interest" description="Disordered" evidence="1">
    <location>
        <begin position="777"/>
        <end position="818"/>
    </location>
</feature>
<protein>
    <submittedName>
        <fullName evidence="2">Uncharacterized protein</fullName>
    </submittedName>
</protein>
<sequence length="836" mass="92064">MDAASTDSPPGHDTQNPVGNHAHGPFDDNSKNPANEEPAAQNNATDNTSNPPLSDDNASLDKKPDMGKQKELIVKLKFETNNAPDNPSDIANMDPGSAAIDHARNSALLESSRPSGEDMFIKPESEYTDDITPKRSDSIGTHKAQGDESSNTALAEQPLNEDMNEFHQTNTPKYKTVPEEYAVSGNNGLSHDFSVDELPTSSAADDVEQVGEEHDETDRLFLDTSPASDKIPVPDRDVDMLKDEDMVTGKQQVSTLQSQGLGMSPLVAEPKIDGIFGGAQEVYTSPMKLTKDYTSPRPSDQKAIKQPPVSSSLSSYNTLVSPYYSKQPLGQNGQGKPEHFQQLERQIAEKKQKLEEMKKMIESSSRQTPQPTSHPGHQWSQPYMQPASASGSLSYQRASSTAFQPFAYGNYGSSLTQPMASPSPYGQMISMSSQSITNYSMDTLRDAFNMGPGPSGQRYAKARPQVPDKNDCGEEEDDSDFDDEPLRTRAQHLSNEEDSDDDEPLRTRVKRHPSVMSQDSTIHIKYSPFTTIRGPYNENSASSFITANDTPSPHENKPDGPVHKNPVRKPRSLPQPLRPATSPSDNGSDVDPTTINWSLPRYECLPQPTLNDLPSAKISLPGLVREELLLSPDHSAQETHLLLHLFLPGQQALAVPDPEPAAAILNFHTIAIMVIECFVQYEIGDELGLGRGHFHDNHDDEGDNGEYERVRDAKDADVDEIFFAVVDRWRAGRESKKESLRLIRGAQEFCDQALDVIYYIKENGLLRGGEGKRKSRVRTEEEMVGVSRKGKGKAKAAGTKRGTVAKPNQVGARKKTKVEAKVEVKKRAKSVVVKRR</sequence>
<feature type="compositionally biased region" description="Polar residues" evidence="1">
    <location>
        <begin position="537"/>
        <end position="551"/>
    </location>
</feature>
<feature type="compositionally biased region" description="Low complexity" evidence="1">
    <location>
        <begin position="795"/>
        <end position="806"/>
    </location>
</feature>
<gene>
    <name evidence="2" type="ORF">PTTW11_06931</name>
</gene>
<dbReference type="AlphaFoldDB" id="A0A6S6W5K5"/>
<feature type="region of interest" description="Disordered" evidence="1">
    <location>
        <begin position="1"/>
        <end position="171"/>
    </location>
</feature>
<feature type="compositionally biased region" description="Basic and acidic residues" evidence="1">
    <location>
        <begin position="552"/>
        <end position="562"/>
    </location>
</feature>
<name>A0A6S6W5K5_9PLEO</name>
<feature type="compositionally biased region" description="Acidic residues" evidence="1">
    <location>
        <begin position="205"/>
        <end position="215"/>
    </location>
</feature>
<accession>A0A6S6W5K5</accession>
<feature type="compositionally biased region" description="Basic and acidic residues" evidence="1">
    <location>
        <begin position="59"/>
        <end position="78"/>
    </location>
</feature>
<reference evidence="2" key="1">
    <citation type="submission" date="2021-02" db="EMBL/GenBank/DDBJ databases">
        <authorList>
            <person name="Syme A R."/>
            <person name="Syme A R."/>
            <person name="Moolhuijzen P."/>
        </authorList>
    </citation>
    <scope>NUCLEOTIDE SEQUENCE</scope>
    <source>
        <strain evidence="2">W1-1</strain>
    </source>
</reference>
<evidence type="ECO:0000256" key="1">
    <source>
        <dbReference type="SAM" id="MobiDB-lite"/>
    </source>
</evidence>
<organism evidence="2 3">
    <name type="scientific">Pyrenophora teres f. teres</name>
    <dbReference type="NCBI Taxonomy" id="97479"/>
    <lineage>
        <taxon>Eukaryota</taxon>
        <taxon>Fungi</taxon>
        <taxon>Dikarya</taxon>
        <taxon>Ascomycota</taxon>
        <taxon>Pezizomycotina</taxon>
        <taxon>Dothideomycetes</taxon>
        <taxon>Pleosporomycetidae</taxon>
        <taxon>Pleosporales</taxon>
        <taxon>Pleosporineae</taxon>
        <taxon>Pleosporaceae</taxon>
        <taxon>Pyrenophora</taxon>
    </lineage>
</organism>
<feature type="compositionally biased region" description="Acidic residues" evidence="1">
    <location>
        <begin position="473"/>
        <end position="483"/>
    </location>
</feature>
<feature type="region of interest" description="Disordered" evidence="1">
    <location>
        <begin position="444"/>
        <end position="593"/>
    </location>
</feature>
<feature type="compositionally biased region" description="Basic and acidic residues" evidence="1">
    <location>
        <begin position="336"/>
        <end position="361"/>
    </location>
</feature>
<dbReference type="Proteomes" id="UP000472372">
    <property type="component" value="Chromosome 6"/>
</dbReference>
<feature type="compositionally biased region" description="Polar residues" evidence="1">
    <location>
        <begin position="581"/>
        <end position="593"/>
    </location>
</feature>
<feature type="compositionally biased region" description="Basic and acidic residues" evidence="1">
    <location>
        <begin position="115"/>
        <end position="137"/>
    </location>
</feature>
<feature type="compositionally biased region" description="Polar residues" evidence="1">
    <location>
        <begin position="363"/>
        <end position="396"/>
    </location>
</feature>
<proteinExistence type="predicted"/>
<dbReference type="EMBL" id="HG992982">
    <property type="protein sequence ID" value="CAE7186211.1"/>
    <property type="molecule type" value="Genomic_DNA"/>
</dbReference>
<evidence type="ECO:0000313" key="2">
    <source>
        <dbReference type="EMBL" id="CAE7186211.1"/>
    </source>
</evidence>
<feature type="region of interest" description="Disordered" evidence="1">
    <location>
        <begin position="202"/>
        <end position="236"/>
    </location>
</feature>
<feature type="compositionally biased region" description="Low complexity" evidence="1">
    <location>
        <begin position="32"/>
        <end position="44"/>
    </location>
</feature>
<evidence type="ECO:0000313" key="3">
    <source>
        <dbReference type="Proteomes" id="UP000472372"/>
    </source>
</evidence>
<feature type="compositionally biased region" description="Polar residues" evidence="1">
    <location>
        <begin position="1"/>
        <end position="18"/>
    </location>
</feature>